<dbReference type="InterPro" id="IPR010905">
    <property type="entry name" value="Glyco_hydro_88"/>
</dbReference>
<keyword evidence="1" id="KW-0378">Hydrolase</keyword>
<dbReference type="EMBL" id="KE384735">
    <property type="protein sequence ID" value="KJK78244.1"/>
    <property type="molecule type" value="Genomic_DNA"/>
</dbReference>
<dbReference type="GO" id="GO:0005975">
    <property type="term" value="P:carbohydrate metabolic process"/>
    <property type="evidence" value="ECO:0007669"/>
    <property type="project" value="InterPro"/>
</dbReference>
<dbReference type="Pfam" id="PF07470">
    <property type="entry name" value="Glyco_hydro_88"/>
    <property type="match status" value="1"/>
</dbReference>
<accession>A0A0D9NW45</accession>
<evidence type="ECO:0008006" key="5">
    <source>
        <dbReference type="Google" id="ProtNLM"/>
    </source>
</evidence>
<dbReference type="InterPro" id="IPR052043">
    <property type="entry name" value="PolySaccharide_Degr_Enz"/>
</dbReference>
<evidence type="ECO:0000256" key="2">
    <source>
        <dbReference type="SAM" id="SignalP"/>
    </source>
</evidence>
<keyword evidence="4" id="KW-1185">Reference proteome</keyword>
<protein>
    <recommendedName>
        <fullName evidence="5">Unsaturated rhamnogalacturonyl hydrolase</fullName>
    </recommendedName>
</protein>
<dbReference type="InterPro" id="IPR008928">
    <property type="entry name" value="6-hairpin_glycosidase_sf"/>
</dbReference>
<organism evidence="3 4">
    <name type="scientific">Metarhizium anisopliae BRIP 53293</name>
    <dbReference type="NCBI Taxonomy" id="1291518"/>
    <lineage>
        <taxon>Eukaryota</taxon>
        <taxon>Fungi</taxon>
        <taxon>Dikarya</taxon>
        <taxon>Ascomycota</taxon>
        <taxon>Pezizomycotina</taxon>
        <taxon>Sordariomycetes</taxon>
        <taxon>Hypocreomycetidae</taxon>
        <taxon>Hypocreales</taxon>
        <taxon>Clavicipitaceae</taxon>
        <taxon>Metarhizium</taxon>
    </lineage>
</organism>
<feature type="signal peptide" evidence="2">
    <location>
        <begin position="1"/>
        <end position="19"/>
    </location>
</feature>
<dbReference type="PANTHER" id="PTHR33886">
    <property type="entry name" value="UNSATURATED RHAMNOGALACTURONAN HYDROLASE (EUROFUNG)"/>
    <property type="match status" value="1"/>
</dbReference>
<proteinExistence type="predicted"/>
<evidence type="ECO:0000313" key="4">
    <source>
        <dbReference type="Proteomes" id="UP000054544"/>
    </source>
</evidence>
<evidence type="ECO:0000313" key="3">
    <source>
        <dbReference type="EMBL" id="KJK78244.1"/>
    </source>
</evidence>
<dbReference type="InterPro" id="IPR012341">
    <property type="entry name" value="6hp_glycosidase-like_sf"/>
</dbReference>
<name>A0A0D9NW45_METAN</name>
<dbReference type="GO" id="GO:0016787">
    <property type="term" value="F:hydrolase activity"/>
    <property type="evidence" value="ECO:0007669"/>
    <property type="project" value="UniProtKB-KW"/>
</dbReference>
<sequence>MHLLRTAWLLAITAAACTSQRMSTHMLDSIVARKQGVVDSGAASSTLESGILAQAIEDIIALYPKTKCQYNRYLSSVLDIASAPLTNATIAATKPLDRFSLATAIHTALTSKVAPVTAQSQNAYQAINASLALQTRNADGGLWYYVYPEWSYLDGMFSLLPFMSTYAPAHTNLTDMVLQISLLRDHCTQKNTSLLFHGYDYSRRAIWADPRTGASPYVWGRSLGWFLASLVQTWDKLSCQSVQRGELLTLCNLTKDITVQLSRSLVQYADPETGAWWQIVTLPGERGNYLESSSTALFTFSLLKALRIGLLSGHQTDYKSAALKAYEYTLREFITDTGNGTIGFNQTVSVCSLNSTASFEYYTTRPIVPNSLLGESAFILTALEVERLR</sequence>
<dbReference type="Gene3D" id="1.50.10.10">
    <property type="match status" value="1"/>
</dbReference>
<gene>
    <name evidence="3" type="ORF">H634G_06417</name>
</gene>
<dbReference type="AlphaFoldDB" id="A0A0D9NW45"/>
<keyword evidence="2" id="KW-0732">Signal</keyword>
<dbReference type="PROSITE" id="PS51257">
    <property type="entry name" value="PROKAR_LIPOPROTEIN"/>
    <property type="match status" value="1"/>
</dbReference>
<dbReference type="OrthoDB" id="540611at2759"/>
<dbReference type="STRING" id="1291518.A0A0D9NW45"/>
<evidence type="ECO:0000256" key="1">
    <source>
        <dbReference type="ARBA" id="ARBA00022801"/>
    </source>
</evidence>
<dbReference type="PANTHER" id="PTHR33886:SF8">
    <property type="entry name" value="UNSATURATED RHAMNOGALACTURONAN HYDROLASE (EUROFUNG)"/>
    <property type="match status" value="1"/>
</dbReference>
<dbReference type="SUPFAM" id="SSF48208">
    <property type="entry name" value="Six-hairpin glycosidases"/>
    <property type="match status" value="1"/>
</dbReference>
<feature type="chain" id="PRO_5002341951" description="Unsaturated rhamnogalacturonyl hydrolase" evidence="2">
    <location>
        <begin position="20"/>
        <end position="389"/>
    </location>
</feature>
<reference evidence="4" key="1">
    <citation type="journal article" date="2014" name="BMC Genomics">
        <title>The genome sequence of the biocontrol fungus Metarhizium anisopliae and comparative genomics of Metarhizium species.</title>
        <authorList>
            <person name="Pattemore J.A."/>
            <person name="Hane J.K."/>
            <person name="Williams A.H."/>
            <person name="Wilson B.A."/>
            <person name="Stodart B.J."/>
            <person name="Ash G.J."/>
        </authorList>
    </citation>
    <scope>NUCLEOTIDE SEQUENCE [LARGE SCALE GENOMIC DNA]</scope>
    <source>
        <strain evidence="4">BRIP 53293</strain>
    </source>
</reference>
<dbReference type="Proteomes" id="UP000054544">
    <property type="component" value="Unassembled WGS sequence"/>
</dbReference>